<dbReference type="InterPro" id="IPR050834">
    <property type="entry name" value="Glycosyltransf_2"/>
</dbReference>
<dbReference type="EMBL" id="FNOS01000004">
    <property type="protein sequence ID" value="SDX93039.1"/>
    <property type="molecule type" value="Genomic_DNA"/>
</dbReference>
<gene>
    <name evidence="2" type="ORF">SAMN04488081_1633</name>
</gene>
<dbReference type="Proteomes" id="UP000198647">
    <property type="component" value="Unassembled WGS sequence"/>
</dbReference>
<dbReference type="SUPFAM" id="SSF53448">
    <property type="entry name" value="Nucleotide-diphospho-sugar transferases"/>
    <property type="match status" value="1"/>
</dbReference>
<name>A0A1H3FSE0_9BACI</name>
<dbReference type="RefSeq" id="WP_093107033.1">
    <property type="nucleotide sequence ID" value="NZ_FNOS01000004.1"/>
</dbReference>
<dbReference type="InterPro" id="IPR029044">
    <property type="entry name" value="Nucleotide-diphossugar_trans"/>
</dbReference>
<sequence>MKNHKFSLILCTLGRTDLVGNFITSISSQTYQNLELIIVDQNEDERIHELLKRMEPDFPVLHLSCEKGLSKSRNEGLKYVSGEIVAFPDDDCLYPENLLRRINDFFDENNLDVLAIKMKNSVPTGRKVQENTKSQFVHKYNVIGLMASISSFYKKEVIDQVGAFDERLGLGANTIFQGCEDYDYPIRALKEGFIIYYTNTIEVLHPWDYEMVDKNKDLKGRSYNGGAAEMFLLNKHNYSLFYRLKRIFRRIMVSLYYMLKRNRYKAGLSIAILRGMIAHFRYRPG</sequence>
<keyword evidence="3" id="KW-1185">Reference proteome</keyword>
<dbReference type="PANTHER" id="PTHR43685">
    <property type="entry name" value="GLYCOSYLTRANSFERASE"/>
    <property type="match status" value="1"/>
</dbReference>
<evidence type="ECO:0000313" key="2">
    <source>
        <dbReference type="EMBL" id="SDX93039.1"/>
    </source>
</evidence>
<reference evidence="2 3" key="1">
    <citation type="submission" date="2016-10" db="EMBL/GenBank/DDBJ databases">
        <authorList>
            <person name="Varghese N."/>
            <person name="Submissions S."/>
        </authorList>
    </citation>
    <scope>NUCLEOTIDE SEQUENCE [LARGE SCALE GENOMIC DNA]</scope>
    <source>
        <strain evidence="2 3">DSM 20748</strain>
    </source>
</reference>
<evidence type="ECO:0000313" key="3">
    <source>
        <dbReference type="Proteomes" id="UP000198647"/>
    </source>
</evidence>
<protein>
    <submittedName>
        <fullName evidence="2">Glycosyltransferase, GT2 family</fullName>
    </submittedName>
</protein>
<proteinExistence type="predicted"/>
<dbReference type="InterPro" id="IPR001173">
    <property type="entry name" value="Glyco_trans_2-like"/>
</dbReference>
<dbReference type="Gene3D" id="3.90.550.10">
    <property type="entry name" value="Spore Coat Polysaccharide Biosynthesis Protein SpsA, Chain A"/>
    <property type="match status" value="1"/>
</dbReference>
<evidence type="ECO:0000259" key="1">
    <source>
        <dbReference type="Pfam" id="PF00535"/>
    </source>
</evidence>
<dbReference type="PANTHER" id="PTHR43685:SF2">
    <property type="entry name" value="GLYCOSYLTRANSFERASE 2-LIKE DOMAIN-CONTAINING PROTEIN"/>
    <property type="match status" value="1"/>
</dbReference>
<accession>A0A1H3FSE0</accession>
<dbReference type="Pfam" id="PF00535">
    <property type="entry name" value="Glycos_transf_2"/>
    <property type="match status" value="1"/>
</dbReference>
<feature type="domain" description="Glycosyltransferase 2-like" evidence="1">
    <location>
        <begin position="7"/>
        <end position="121"/>
    </location>
</feature>
<comment type="caution">
    <text evidence="2">The sequence shown here is derived from an EMBL/GenBank/DDBJ whole genome shotgun (WGS) entry which is preliminary data.</text>
</comment>
<organism evidence="2 3">
    <name type="scientific">Salimicrobium album</name>
    <dbReference type="NCBI Taxonomy" id="50717"/>
    <lineage>
        <taxon>Bacteria</taxon>
        <taxon>Bacillati</taxon>
        <taxon>Bacillota</taxon>
        <taxon>Bacilli</taxon>
        <taxon>Bacillales</taxon>
        <taxon>Bacillaceae</taxon>
        <taxon>Salimicrobium</taxon>
    </lineage>
</organism>